<comment type="caution">
    <text evidence="2">The sequence shown here is derived from an EMBL/GenBank/DDBJ whole genome shotgun (WGS) entry which is preliminary data.</text>
</comment>
<dbReference type="AlphaFoldDB" id="A0A4R6JL97"/>
<dbReference type="InterPro" id="IPR046289">
    <property type="entry name" value="DUF6326"/>
</dbReference>
<evidence type="ECO:0008006" key="4">
    <source>
        <dbReference type="Google" id="ProtNLM"/>
    </source>
</evidence>
<gene>
    <name evidence="2" type="ORF">C8E87_0123</name>
</gene>
<dbReference type="Pfam" id="PF19851">
    <property type="entry name" value="DUF6326"/>
    <property type="match status" value="1"/>
</dbReference>
<dbReference type="EMBL" id="SNWR01000001">
    <property type="protein sequence ID" value="TDO36547.1"/>
    <property type="molecule type" value="Genomic_DNA"/>
</dbReference>
<name>A0A4R6JL97_9ACTN</name>
<feature type="transmembrane region" description="Helical" evidence="1">
    <location>
        <begin position="56"/>
        <end position="79"/>
    </location>
</feature>
<evidence type="ECO:0000256" key="1">
    <source>
        <dbReference type="SAM" id="Phobius"/>
    </source>
</evidence>
<feature type="transmembrane region" description="Helical" evidence="1">
    <location>
        <begin position="110"/>
        <end position="130"/>
    </location>
</feature>
<protein>
    <recommendedName>
        <fullName evidence="4">Integral membrane protein</fullName>
    </recommendedName>
</protein>
<proteinExistence type="predicted"/>
<dbReference type="Proteomes" id="UP000294901">
    <property type="component" value="Unassembled WGS sequence"/>
</dbReference>
<keyword evidence="1" id="KW-1133">Transmembrane helix</keyword>
<keyword evidence="3" id="KW-1185">Reference proteome</keyword>
<organism evidence="2 3">
    <name type="scientific">Paractinoplanes brasiliensis</name>
    <dbReference type="NCBI Taxonomy" id="52695"/>
    <lineage>
        <taxon>Bacteria</taxon>
        <taxon>Bacillati</taxon>
        <taxon>Actinomycetota</taxon>
        <taxon>Actinomycetes</taxon>
        <taxon>Micromonosporales</taxon>
        <taxon>Micromonosporaceae</taxon>
        <taxon>Paractinoplanes</taxon>
    </lineage>
</organism>
<feature type="transmembrane region" description="Helical" evidence="1">
    <location>
        <begin position="86"/>
        <end position="104"/>
    </location>
</feature>
<evidence type="ECO:0000313" key="2">
    <source>
        <dbReference type="EMBL" id="TDO36547.1"/>
    </source>
</evidence>
<accession>A0A4R6JL97</accession>
<dbReference type="RefSeq" id="WP_133871282.1">
    <property type="nucleotide sequence ID" value="NZ_BOMD01000102.1"/>
</dbReference>
<keyword evidence="1" id="KW-0812">Transmembrane</keyword>
<feature type="transmembrane region" description="Helical" evidence="1">
    <location>
        <begin position="12"/>
        <end position="36"/>
    </location>
</feature>
<dbReference type="OrthoDB" id="1551186at2"/>
<reference evidence="2 3" key="1">
    <citation type="submission" date="2019-03" db="EMBL/GenBank/DDBJ databases">
        <title>Sequencing the genomes of 1000 actinobacteria strains.</title>
        <authorList>
            <person name="Klenk H.-P."/>
        </authorList>
    </citation>
    <scope>NUCLEOTIDE SEQUENCE [LARGE SCALE GENOMIC DNA]</scope>
    <source>
        <strain evidence="2 3">DSM 43805</strain>
    </source>
</reference>
<keyword evidence="1" id="KW-0472">Membrane</keyword>
<sequence>MKGQLRDLAVDVKVVLGGLWATTLLVFAYVDLFGFYRADLVRGVLAGEVGGFVVDQVFLVLTTLYVAVASLMVAVSLLAPARFNRIANIVVSLFYAVTAGVSLAGETWAYYIVGISIQMALLLLITRVAWTWPRNT</sequence>
<evidence type="ECO:0000313" key="3">
    <source>
        <dbReference type="Proteomes" id="UP000294901"/>
    </source>
</evidence>